<dbReference type="InterPro" id="IPR047216">
    <property type="entry name" value="Endonuclease_DUF559_bact"/>
</dbReference>
<protein>
    <recommendedName>
        <fullName evidence="1">DUF559 domain-containing protein</fullName>
    </recommendedName>
</protein>
<dbReference type="CDD" id="cd01038">
    <property type="entry name" value="Endonuclease_DUF559"/>
    <property type="match status" value="1"/>
</dbReference>
<dbReference type="PANTHER" id="PTHR38590:SF1">
    <property type="entry name" value="BLL0828 PROTEIN"/>
    <property type="match status" value="1"/>
</dbReference>
<dbReference type="OrthoDB" id="9798754at2"/>
<name>A0A1C2DNN4_9HYPH</name>
<keyword evidence="3" id="KW-1185">Reference proteome</keyword>
<dbReference type="Proteomes" id="UP000094412">
    <property type="component" value="Unassembled WGS sequence"/>
</dbReference>
<sequence>MRQPVRPLHRGFARSMRTDATKAENMLWQALRNRQLNGLKFKRQVPLDGYILDFACFEARLIIEVDGSQHAELQRDTVRDRHFETRGFGILRFWNEEVERNLDAVCGAILQAADGRG</sequence>
<reference evidence="2 3" key="1">
    <citation type="submission" date="2016-08" db="EMBL/GenBank/DDBJ databases">
        <title>Whole genome sequence of Mesorhizobium sp. strain UASWS1009 isolated from industrial sewage.</title>
        <authorList>
            <person name="Crovadore J."/>
            <person name="Calmin G."/>
            <person name="Chablais R."/>
            <person name="Cochard B."/>
            <person name="Lefort F."/>
        </authorList>
    </citation>
    <scope>NUCLEOTIDE SEQUENCE [LARGE SCALE GENOMIC DNA]</scope>
    <source>
        <strain evidence="2 3">UASWS1009</strain>
    </source>
</reference>
<dbReference type="AlphaFoldDB" id="A0A1C2DNN4"/>
<dbReference type="RefSeq" id="WP_024927229.1">
    <property type="nucleotide sequence ID" value="NZ_MDEO01000033.1"/>
</dbReference>
<dbReference type="InterPro" id="IPR011335">
    <property type="entry name" value="Restrct_endonuc-II-like"/>
</dbReference>
<dbReference type="PANTHER" id="PTHR38590">
    <property type="entry name" value="BLL0828 PROTEIN"/>
    <property type="match status" value="1"/>
</dbReference>
<gene>
    <name evidence="2" type="ORF">QV13_16210</name>
</gene>
<proteinExistence type="predicted"/>
<comment type="caution">
    <text evidence="2">The sequence shown here is derived from an EMBL/GenBank/DDBJ whole genome shotgun (WGS) entry which is preliminary data.</text>
</comment>
<evidence type="ECO:0000313" key="2">
    <source>
        <dbReference type="EMBL" id="OCX16369.1"/>
    </source>
</evidence>
<dbReference type="Pfam" id="PF04480">
    <property type="entry name" value="DUF559"/>
    <property type="match status" value="1"/>
</dbReference>
<dbReference type="EMBL" id="MDEO01000033">
    <property type="protein sequence ID" value="OCX16369.1"/>
    <property type="molecule type" value="Genomic_DNA"/>
</dbReference>
<evidence type="ECO:0000259" key="1">
    <source>
        <dbReference type="Pfam" id="PF04480"/>
    </source>
</evidence>
<dbReference type="STRING" id="1566387.QV13_16210"/>
<dbReference type="SUPFAM" id="SSF52980">
    <property type="entry name" value="Restriction endonuclease-like"/>
    <property type="match status" value="1"/>
</dbReference>
<dbReference type="Gene3D" id="3.40.960.10">
    <property type="entry name" value="VSR Endonuclease"/>
    <property type="match status" value="1"/>
</dbReference>
<organism evidence="2 3">
    <name type="scientific">Mesorhizobium hungaricum</name>
    <dbReference type="NCBI Taxonomy" id="1566387"/>
    <lineage>
        <taxon>Bacteria</taxon>
        <taxon>Pseudomonadati</taxon>
        <taxon>Pseudomonadota</taxon>
        <taxon>Alphaproteobacteria</taxon>
        <taxon>Hyphomicrobiales</taxon>
        <taxon>Phyllobacteriaceae</taxon>
        <taxon>Mesorhizobium</taxon>
    </lineage>
</organism>
<dbReference type="InterPro" id="IPR007569">
    <property type="entry name" value="DUF559"/>
</dbReference>
<feature type="domain" description="DUF559" evidence="1">
    <location>
        <begin position="11"/>
        <end position="112"/>
    </location>
</feature>
<accession>A0A1C2DNN4</accession>
<evidence type="ECO:0000313" key="3">
    <source>
        <dbReference type="Proteomes" id="UP000094412"/>
    </source>
</evidence>